<comment type="similarity">
    <text evidence="3">Belongs to the UDP-glucose/GDP-mannose dehydrogenase family.</text>
</comment>
<evidence type="ECO:0000256" key="3">
    <source>
        <dbReference type="PIRNR" id="PIRNR000124"/>
    </source>
</evidence>
<evidence type="ECO:0000256" key="2">
    <source>
        <dbReference type="ARBA" id="ARBA00023027"/>
    </source>
</evidence>
<dbReference type="Gene3D" id="3.40.50.720">
    <property type="entry name" value="NAD(P)-binding Rossmann-like Domain"/>
    <property type="match status" value="2"/>
</dbReference>
<dbReference type="PIRSF" id="PIRSF500136">
    <property type="entry name" value="UDP_ManNAc_DH"/>
    <property type="match status" value="1"/>
</dbReference>
<gene>
    <name evidence="5" type="ORF">DRP53_00015</name>
</gene>
<evidence type="ECO:0000313" key="6">
    <source>
        <dbReference type="Proteomes" id="UP000268469"/>
    </source>
</evidence>
<dbReference type="Proteomes" id="UP000268469">
    <property type="component" value="Unassembled WGS sequence"/>
</dbReference>
<comment type="caution">
    <text evidence="5">The sequence shown here is derived from an EMBL/GenBank/DDBJ whole genome shotgun (WGS) entry which is preliminary data.</text>
</comment>
<dbReference type="InterPro" id="IPR028359">
    <property type="entry name" value="UDP_ManNAc/GlcNAc_DH"/>
</dbReference>
<dbReference type="InterPro" id="IPR017476">
    <property type="entry name" value="UDP-Glc/GDP-Man"/>
</dbReference>
<dbReference type="NCBIfam" id="TIGR03026">
    <property type="entry name" value="NDP-sugDHase"/>
    <property type="match status" value="1"/>
</dbReference>
<keyword evidence="2" id="KW-0520">NAD</keyword>
<dbReference type="InterPro" id="IPR001732">
    <property type="entry name" value="UDP-Glc/GDP-Man_DH_N"/>
</dbReference>
<dbReference type="AlphaFoldDB" id="A0A660SM64"/>
<dbReference type="SUPFAM" id="SSF48179">
    <property type="entry name" value="6-phosphogluconate dehydrogenase C-terminal domain-like"/>
    <property type="match status" value="1"/>
</dbReference>
<reference evidence="5 6" key="1">
    <citation type="submission" date="2018-06" db="EMBL/GenBank/DDBJ databases">
        <title>Extensive metabolic versatility and redundancy in microbially diverse, dynamic hydrothermal sediments.</title>
        <authorList>
            <person name="Dombrowski N."/>
            <person name="Teske A."/>
            <person name="Baker B.J."/>
        </authorList>
    </citation>
    <scope>NUCLEOTIDE SEQUENCE [LARGE SCALE GENOMIC DNA]</scope>
    <source>
        <strain evidence="5">B36_G15</strain>
    </source>
</reference>
<evidence type="ECO:0000256" key="1">
    <source>
        <dbReference type="ARBA" id="ARBA00023002"/>
    </source>
</evidence>
<sequence>MCDELLKKIAAKEVAVSIIGLGYVGLPLASAIVRAGITTIGIDIDEVRVRMINEGRSPVSDVPDEELKGLLKRGFLASGDYDRIKETDVIIVCVPTPVTRSKDPDLTYLIGAGQGIGARLRRGQLVILKSTTFPQTTEGVFLPLLEKSGLKVGKDFFLAFCPERVDPGNRRFNIENTPIVIGGVTDNCQKAAVAFYKLIVPAVHPVSSPQAAEMTKLLENVFRNVNIALVNELAILCERMGLDIWEVIEAASTKPFGFMPFYPGPGVGGHCIPIDPYYLSWKAREFDYHIGFIELAARINENMPYHVAQLITEILGKRGIGLKKAKVLIVGVTFKPDVADTRHSPALKLIEIIQDKVGWLGFHDPLIGEVIVGRRRYRSVDLEQTLKEIDLAVIITNHSQLDYERVVSEAPLVLDTRNGCKGITAENVFSLGRPILD</sequence>
<accession>A0A660SM64</accession>
<dbReference type="SUPFAM" id="SSF51735">
    <property type="entry name" value="NAD(P)-binding Rossmann-fold domains"/>
    <property type="match status" value="1"/>
</dbReference>
<dbReference type="GO" id="GO:0000271">
    <property type="term" value="P:polysaccharide biosynthetic process"/>
    <property type="evidence" value="ECO:0007669"/>
    <property type="project" value="InterPro"/>
</dbReference>
<evidence type="ECO:0000259" key="4">
    <source>
        <dbReference type="SMART" id="SM00984"/>
    </source>
</evidence>
<dbReference type="InterPro" id="IPR036220">
    <property type="entry name" value="UDP-Glc/GDP-Man_DH_C_sf"/>
</dbReference>
<proteinExistence type="inferred from homology"/>
<dbReference type="Pfam" id="PF03720">
    <property type="entry name" value="UDPG_MGDP_dh_C"/>
    <property type="match status" value="1"/>
</dbReference>
<dbReference type="GO" id="GO:0016628">
    <property type="term" value="F:oxidoreductase activity, acting on the CH-CH group of donors, NAD or NADP as acceptor"/>
    <property type="evidence" value="ECO:0007669"/>
    <property type="project" value="InterPro"/>
</dbReference>
<dbReference type="InterPro" id="IPR008927">
    <property type="entry name" value="6-PGluconate_DH-like_C_sf"/>
</dbReference>
<dbReference type="Pfam" id="PF03721">
    <property type="entry name" value="UDPG_MGDP_dh_N"/>
    <property type="match status" value="1"/>
</dbReference>
<dbReference type="PANTHER" id="PTHR43491:SF1">
    <property type="entry name" value="UDP-N-ACETYL-D-MANNOSAMINE DEHYDROGENASE"/>
    <property type="match status" value="1"/>
</dbReference>
<dbReference type="PIRSF" id="PIRSF000124">
    <property type="entry name" value="UDPglc_GDPman_dh"/>
    <property type="match status" value="1"/>
</dbReference>
<name>A0A660SM64_UNCW3</name>
<dbReference type="GO" id="GO:0051287">
    <property type="term" value="F:NAD binding"/>
    <property type="evidence" value="ECO:0007669"/>
    <property type="project" value="InterPro"/>
</dbReference>
<organism evidence="5 6">
    <name type="scientific">candidate division WOR-3 bacterium</name>
    <dbReference type="NCBI Taxonomy" id="2052148"/>
    <lineage>
        <taxon>Bacteria</taxon>
        <taxon>Bacteria division WOR-3</taxon>
    </lineage>
</organism>
<dbReference type="GO" id="GO:0016616">
    <property type="term" value="F:oxidoreductase activity, acting on the CH-OH group of donors, NAD or NADP as acceptor"/>
    <property type="evidence" value="ECO:0007669"/>
    <property type="project" value="InterPro"/>
</dbReference>
<dbReference type="Pfam" id="PF00984">
    <property type="entry name" value="UDPG_MGDP_dh"/>
    <property type="match status" value="1"/>
</dbReference>
<dbReference type="SUPFAM" id="SSF52413">
    <property type="entry name" value="UDP-glucose/GDP-mannose dehydrogenase C-terminal domain"/>
    <property type="match status" value="1"/>
</dbReference>
<feature type="domain" description="UDP-glucose/GDP-mannose dehydrogenase C-terminal" evidence="4">
    <location>
        <begin position="328"/>
        <end position="422"/>
    </location>
</feature>
<dbReference type="InterPro" id="IPR014027">
    <property type="entry name" value="UDP-Glc/GDP-Man_DH_C"/>
</dbReference>
<evidence type="ECO:0000313" key="5">
    <source>
        <dbReference type="EMBL" id="RKX71813.1"/>
    </source>
</evidence>
<keyword evidence="1" id="KW-0560">Oxidoreductase</keyword>
<dbReference type="SMART" id="SM00984">
    <property type="entry name" value="UDPG_MGDP_dh_C"/>
    <property type="match status" value="1"/>
</dbReference>
<dbReference type="InterPro" id="IPR014026">
    <property type="entry name" value="UDP-Glc/GDP-Man_DH_dimer"/>
</dbReference>
<dbReference type="EMBL" id="QNBE01000001">
    <property type="protein sequence ID" value="RKX71813.1"/>
    <property type="molecule type" value="Genomic_DNA"/>
</dbReference>
<dbReference type="InterPro" id="IPR036291">
    <property type="entry name" value="NAD(P)-bd_dom_sf"/>
</dbReference>
<protein>
    <submittedName>
        <fullName evidence="5">UDP-N-acetyl-D-glucosamine dehydrogenase</fullName>
    </submittedName>
</protein>
<dbReference type="PANTHER" id="PTHR43491">
    <property type="entry name" value="UDP-N-ACETYL-D-MANNOSAMINE DEHYDROGENASE"/>
    <property type="match status" value="1"/>
</dbReference>